<dbReference type="InterPro" id="IPR009880">
    <property type="entry name" value="Glyoxal_oxidase_N"/>
</dbReference>
<dbReference type="CDD" id="cd02851">
    <property type="entry name" value="E_set_GO_C"/>
    <property type="match status" value="1"/>
</dbReference>
<keyword evidence="2" id="KW-0812">Transmembrane</keyword>
<evidence type="ECO:0000256" key="1">
    <source>
        <dbReference type="ARBA" id="ARBA00022729"/>
    </source>
</evidence>
<dbReference type="SUPFAM" id="SSF81296">
    <property type="entry name" value="E set domains"/>
    <property type="match status" value="1"/>
</dbReference>
<dbReference type="Pfam" id="PF00754">
    <property type="entry name" value="F5_F8_type_C"/>
    <property type="match status" value="1"/>
</dbReference>
<feature type="transmembrane region" description="Helical" evidence="2">
    <location>
        <begin position="58"/>
        <end position="76"/>
    </location>
</feature>
<dbReference type="InterPro" id="IPR000421">
    <property type="entry name" value="FA58C"/>
</dbReference>
<keyword evidence="5" id="KW-1185">Reference proteome</keyword>
<evidence type="ECO:0000259" key="3">
    <source>
        <dbReference type="PROSITE" id="PS50022"/>
    </source>
</evidence>
<dbReference type="SUPFAM" id="SSF49785">
    <property type="entry name" value="Galactose-binding domain-like"/>
    <property type="match status" value="1"/>
</dbReference>
<reference evidence="4" key="2">
    <citation type="submission" date="2023-06" db="EMBL/GenBank/DDBJ databases">
        <authorList>
            <consortium name="Lawrence Berkeley National Laboratory"/>
            <person name="Haridas S."/>
            <person name="Hensen N."/>
            <person name="Bonometti L."/>
            <person name="Westerberg I."/>
            <person name="Brannstrom I.O."/>
            <person name="Guillou S."/>
            <person name="Cros-Aarteil S."/>
            <person name="Calhoun S."/>
            <person name="Kuo A."/>
            <person name="Mondo S."/>
            <person name="Pangilinan J."/>
            <person name="Riley R."/>
            <person name="Labutti K."/>
            <person name="Andreopoulos B."/>
            <person name="Lipzen A."/>
            <person name="Chen C."/>
            <person name="Yanf M."/>
            <person name="Daum C."/>
            <person name="Ng V."/>
            <person name="Clum A."/>
            <person name="Steindorff A."/>
            <person name="Ohm R."/>
            <person name="Martin F."/>
            <person name="Silar P."/>
            <person name="Natvig D."/>
            <person name="Lalanne C."/>
            <person name="Gautier V."/>
            <person name="Ament-Velasquez S.L."/>
            <person name="Kruys A."/>
            <person name="Hutchinson M.I."/>
            <person name="Powell A.J."/>
            <person name="Barry K."/>
            <person name="Miller A.N."/>
            <person name="Grigoriev I.V."/>
            <person name="Debuchy R."/>
            <person name="Gladieux P."/>
            <person name="Thoren M.H."/>
            <person name="Johannesson H."/>
        </authorList>
    </citation>
    <scope>NUCLEOTIDE SEQUENCE</scope>
    <source>
        <strain evidence="4">CBS 118394</strain>
    </source>
</reference>
<dbReference type="InterPro" id="IPR015202">
    <property type="entry name" value="GO-like_E_set"/>
</dbReference>
<protein>
    <submittedName>
        <fullName evidence="4">Bleached galactose oxidase</fullName>
    </submittedName>
</protein>
<feature type="domain" description="F5/8 type C" evidence="3">
    <location>
        <begin position="119"/>
        <end position="245"/>
    </location>
</feature>
<dbReference type="InterPro" id="IPR011043">
    <property type="entry name" value="Gal_Oxase/kelch_b-propeller"/>
</dbReference>
<dbReference type="InterPro" id="IPR008979">
    <property type="entry name" value="Galactose-bd-like_sf"/>
</dbReference>
<dbReference type="InterPro" id="IPR014756">
    <property type="entry name" value="Ig_E-set"/>
</dbReference>
<organism evidence="4 5">
    <name type="scientific">Apodospora peruviana</name>
    <dbReference type="NCBI Taxonomy" id="516989"/>
    <lineage>
        <taxon>Eukaryota</taxon>
        <taxon>Fungi</taxon>
        <taxon>Dikarya</taxon>
        <taxon>Ascomycota</taxon>
        <taxon>Pezizomycotina</taxon>
        <taxon>Sordariomycetes</taxon>
        <taxon>Sordariomycetidae</taxon>
        <taxon>Sordariales</taxon>
        <taxon>Lasiosphaeriaceae</taxon>
        <taxon>Apodospora</taxon>
    </lineage>
</organism>
<dbReference type="InterPro" id="IPR037293">
    <property type="entry name" value="Gal_Oxidase_central_sf"/>
</dbReference>
<dbReference type="PROSITE" id="PS50022">
    <property type="entry name" value="FA58C_3"/>
    <property type="match status" value="1"/>
</dbReference>
<dbReference type="Proteomes" id="UP001283341">
    <property type="component" value="Unassembled WGS sequence"/>
</dbReference>
<evidence type="ECO:0000256" key="2">
    <source>
        <dbReference type="SAM" id="Phobius"/>
    </source>
</evidence>
<dbReference type="Pfam" id="PF07250">
    <property type="entry name" value="Glyoxal_oxid_N"/>
    <property type="match status" value="1"/>
</dbReference>
<dbReference type="InterPro" id="IPR013783">
    <property type="entry name" value="Ig-like_fold"/>
</dbReference>
<sequence>MFNLRRFFFEAVARSESDAPSDSEILLPVSKDAEKTTWLQPPAPRAQTTRGKARQLPFVIKALFLTSFFAFAIFFGQPIANFAALAYNTVLHCGARPHHHDAPLDGQQAIVDDTPVIVAAKPWGATPINDRSCWKVIECSSTEDASKFGCDKAIDKNGDTTEWKSETKPGAAQWITIDLGGEVTMHSLEVKPSKNLKWKGVVRKHRVDVRGATGDWQPVARGAWKDNRGGTRAIFEPRQAQFVRLWIADTHGDTGFVAISDITVWTVPALPVAVPNGGRWTDTLNFPLVPVTAWLNPKTGRLVTLASFRDNQYDQRHTPKMTLLAEWDPAGGDITQQIIDKTDHDVFCPGTSMDEKGQVFFTGGSSPDIFSIYNPDNDPDKVWVKPTNNKIAKQRGYQGQTYLPDGRTFMIGGTWSGGGGDEDKDGEIYDPKFRNWTMVDPKIPGDAIRMSKSQCLPESKTAGCVKAEWRQHHPWLFAWKDGTVFHAGPSLKMNWFFLAKGSEKAVSAGLRQDAPDKSSSGDTVCGAAVMYDAVNGSILTAGGAPNYHYWLNPKDMAKSEHRFPATNNVFGMSIGNVTPGEEVKAKKLAPLKYARTFANAAILPNGEVFVVGGQKQGEPFYDETWVATPEIYTPSRDTWRDASPNSIPRGYHSWAMLLRDATVLVGGGGLTTDPPDREDTNHYDAQIYQPPYLLTSDGKNLVKRPKITGDNVTSEHKLGTKIEIQTDVPVDLTASLIRYSAVTHQLNNDLRRIPLTLVPQGDRKYTAEIPSDPWVALPGYWMLFVLQNGVPSNAKTVRLFK</sequence>
<dbReference type="Gene3D" id="2.60.120.260">
    <property type="entry name" value="Galactose-binding domain-like"/>
    <property type="match status" value="1"/>
</dbReference>
<dbReference type="Gene3D" id="2.130.10.80">
    <property type="entry name" value="Galactose oxidase/kelch, beta-propeller"/>
    <property type="match status" value="1"/>
</dbReference>
<keyword evidence="1" id="KW-0732">Signal</keyword>
<dbReference type="SUPFAM" id="SSF50965">
    <property type="entry name" value="Galactose oxidase, central domain"/>
    <property type="match status" value="1"/>
</dbReference>
<dbReference type="PANTHER" id="PTHR32208:SF68">
    <property type="entry name" value="GALACTOSE OXIDASE"/>
    <property type="match status" value="1"/>
</dbReference>
<dbReference type="AlphaFoldDB" id="A0AAE0HUE5"/>
<dbReference type="SMART" id="SM00612">
    <property type="entry name" value="Kelch"/>
    <property type="match status" value="1"/>
</dbReference>
<comment type="caution">
    <text evidence="4">The sequence shown here is derived from an EMBL/GenBank/DDBJ whole genome shotgun (WGS) entry which is preliminary data.</text>
</comment>
<dbReference type="EMBL" id="JAUEDM010000009">
    <property type="protein sequence ID" value="KAK3312171.1"/>
    <property type="molecule type" value="Genomic_DNA"/>
</dbReference>
<dbReference type="Pfam" id="PF09118">
    <property type="entry name" value="GO-like_E_set"/>
    <property type="match status" value="1"/>
</dbReference>
<accession>A0AAE0HUE5</accession>
<keyword evidence="2" id="KW-0472">Membrane</keyword>
<evidence type="ECO:0000313" key="5">
    <source>
        <dbReference type="Proteomes" id="UP001283341"/>
    </source>
</evidence>
<proteinExistence type="predicted"/>
<dbReference type="Gene3D" id="2.60.40.10">
    <property type="entry name" value="Immunoglobulins"/>
    <property type="match status" value="1"/>
</dbReference>
<dbReference type="PANTHER" id="PTHR32208">
    <property type="entry name" value="SECRETED PROTEIN-RELATED"/>
    <property type="match status" value="1"/>
</dbReference>
<dbReference type="InterPro" id="IPR006652">
    <property type="entry name" value="Kelch_1"/>
</dbReference>
<evidence type="ECO:0000313" key="4">
    <source>
        <dbReference type="EMBL" id="KAK3312171.1"/>
    </source>
</evidence>
<reference evidence="4" key="1">
    <citation type="journal article" date="2023" name="Mol. Phylogenet. Evol.">
        <title>Genome-scale phylogeny and comparative genomics of the fungal order Sordariales.</title>
        <authorList>
            <person name="Hensen N."/>
            <person name="Bonometti L."/>
            <person name="Westerberg I."/>
            <person name="Brannstrom I.O."/>
            <person name="Guillou S."/>
            <person name="Cros-Aarteil S."/>
            <person name="Calhoun S."/>
            <person name="Haridas S."/>
            <person name="Kuo A."/>
            <person name="Mondo S."/>
            <person name="Pangilinan J."/>
            <person name="Riley R."/>
            <person name="LaButti K."/>
            <person name="Andreopoulos B."/>
            <person name="Lipzen A."/>
            <person name="Chen C."/>
            <person name="Yan M."/>
            <person name="Daum C."/>
            <person name="Ng V."/>
            <person name="Clum A."/>
            <person name="Steindorff A."/>
            <person name="Ohm R.A."/>
            <person name="Martin F."/>
            <person name="Silar P."/>
            <person name="Natvig D.O."/>
            <person name="Lalanne C."/>
            <person name="Gautier V."/>
            <person name="Ament-Velasquez S.L."/>
            <person name="Kruys A."/>
            <person name="Hutchinson M.I."/>
            <person name="Powell A.J."/>
            <person name="Barry K."/>
            <person name="Miller A.N."/>
            <person name="Grigoriev I.V."/>
            <person name="Debuchy R."/>
            <person name="Gladieux P."/>
            <person name="Hiltunen Thoren M."/>
            <person name="Johannesson H."/>
        </authorList>
    </citation>
    <scope>NUCLEOTIDE SEQUENCE</scope>
    <source>
        <strain evidence="4">CBS 118394</strain>
    </source>
</reference>
<keyword evidence="2" id="KW-1133">Transmembrane helix</keyword>
<gene>
    <name evidence="4" type="ORF">B0H66DRAFT_395063</name>
</gene>
<name>A0AAE0HUE5_9PEZI</name>